<proteinExistence type="predicted"/>
<dbReference type="EMBL" id="CZAW01000007">
    <property type="protein sequence ID" value="CUP19280.1"/>
    <property type="molecule type" value="Genomic_DNA"/>
</dbReference>
<accession>A0A174LCL7</accession>
<dbReference type="InterPro" id="IPR026989">
    <property type="entry name" value="TnpV"/>
</dbReference>
<reference evidence="1 2" key="1">
    <citation type="submission" date="2015-09" db="EMBL/GenBank/DDBJ databases">
        <authorList>
            <consortium name="Pathogen Informatics"/>
        </authorList>
    </citation>
    <scope>NUCLEOTIDE SEQUENCE [LARGE SCALE GENOMIC DNA]</scope>
    <source>
        <strain evidence="1 2">2789STDY5834911</strain>
    </source>
</reference>
<evidence type="ECO:0000313" key="1">
    <source>
        <dbReference type="EMBL" id="CUP19280.1"/>
    </source>
</evidence>
<name>A0A174LCL7_9FIRM</name>
<evidence type="ECO:0000313" key="2">
    <source>
        <dbReference type="Proteomes" id="UP000095712"/>
    </source>
</evidence>
<dbReference type="Pfam" id="PF14198">
    <property type="entry name" value="TnpV"/>
    <property type="match status" value="1"/>
</dbReference>
<dbReference type="Proteomes" id="UP000095712">
    <property type="component" value="Unassembled WGS sequence"/>
</dbReference>
<gene>
    <name evidence="1" type="ORF">ERS852523_00836</name>
</gene>
<dbReference type="OrthoDB" id="9791178at2"/>
<dbReference type="AlphaFoldDB" id="A0A174LCL7"/>
<organism evidence="1 2">
    <name type="scientific">Blautia wexlerae</name>
    <dbReference type="NCBI Taxonomy" id="418240"/>
    <lineage>
        <taxon>Bacteria</taxon>
        <taxon>Bacillati</taxon>
        <taxon>Bacillota</taxon>
        <taxon>Clostridia</taxon>
        <taxon>Lachnospirales</taxon>
        <taxon>Lachnospiraceae</taxon>
        <taxon>Blautia</taxon>
    </lineage>
</organism>
<dbReference type="RefSeq" id="WP_055149760.1">
    <property type="nucleotide sequence ID" value="NZ_CZAW01000007.1"/>
</dbReference>
<evidence type="ECO:0008006" key="3">
    <source>
        <dbReference type="Google" id="ProtNLM"/>
    </source>
</evidence>
<sequence>MEELRNRIHDDSSGLDYILVGDYYIPDLKLPEESRPIGRWGRMHKAYLQEHRSGQYNELLLSGKLWTYLADLNEQAADRLACIISQMQAAEGVTEELKARDQLAWVGAMNSIRSRAEEIIRSEMIYV</sequence>
<protein>
    <recommendedName>
        <fullName evidence="3">TnpV protein</fullName>
    </recommendedName>
</protein>